<dbReference type="PANTHER" id="PTHR24304:SF2">
    <property type="entry name" value="24-HYDROXYCHOLESTEROL 7-ALPHA-HYDROXYLASE"/>
    <property type="match status" value="1"/>
</dbReference>
<dbReference type="AlphaFoldDB" id="A0A6A5UQV3"/>
<dbReference type="InterPro" id="IPR050529">
    <property type="entry name" value="CYP450_sterol_14alpha_dmase"/>
</dbReference>
<protein>
    <recommendedName>
        <fullName evidence="7">Cytochrome P450</fullName>
    </recommendedName>
</protein>
<organism evidence="5 6">
    <name type="scientific">Bimuria novae-zelandiae CBS 107.79</name>
    <dbReference type="NCBI Taxonomy" id="1447943"/>
    <lineage>
        <taxon>Eukaryota</taxon>
        <taxon>Fungi</taxon>
        <taxon>Dikarya</taxon>
        <taxon>Ascomycota</taxon>
        <taxon>Pezizomycotina</taxon>
        <taxon>Dothideomycetes</taxon>
        <taxon>Pleosporomycetidae</taxon>
        <taxon>Pleosporales</taxon>
        <taxon>Massarineae</taxon>
        <taxon>Didymosphaeriaceae</taxon>
        <taxon>Bimuria</taxon>
    </lineage>
</organism>
<evidence type="ECO:0008006" key="7">
    <source>
        <dbReference type="Google" id="ProtNLM"/>
    </source>
</evidence>
<dbReference type="GO" id="GO:0008395">
    <property type="term" value="F:steroid hydroxylase activity"/>
    <property type="evidence" value="ECO:0007669"/>
    <property type="project" value="TreeGrafter"/>
</dbReference>
<evidence type="ECO:0000256" key="1">
    <source>
        <dbReference type="ARBA" id="ARBA00010617"/>
    </source>
</evidence>
<sequence length="479" mass="54109">MALNYTVTIPTSSPSAKFAPSIWLQLTLVILSGTMVWKTQALRKHYLKCRSFDACVRRPSKALWSSSLFWQPHPVHMRIFGSDICVVQGNRNIAAMLKENSLSAIPLATHLMQKNRPRWHKTMCIRIREVNRRFLTGPEGAVFMDKFQIGLKALIQALQQRMSSEWSHWEDLTTFFKRDLTAVVLNAICGDNLLRLSPEFLDDLWDFNDSLTSFLTHDSKIFGTRKYEARDRALLAIERWQTVAAQSIAPGSLDFIRSDPHWGSSFFRGRYAMMQSLEGYDAAAMASQELSFLYALNSNAIIATFWTAVEVYKDVELLRDVRAVVESCLIPGQTMDFDVQALLRQPLLQAVCSHVPGVWCSTRAGPNPPVDVFWPGRFLRSNDGIVEFNLKTTEDSWVPFGGGIIPCPGRQFAKLQAIVAMALLVTKVDCTILGDDRMLQMSMKNFGIDILSPMIRRCETEIATIRNSPISSGWRDAVS</sequence>
<accession>A0A6A5UQV3</accession>
<dbReference type="GO" id="GO:0005506">
    <property type="term" value="F:iron ion binding"/>
    <property type="evidence" value="ECO:0007669"/>
    <property type="project" value="InterPro"/>
</dbReference>
<keyword evidence="4" id="KW-0408">Iron</keyword>
<dbReference type="Proteomes" id="UP000800036">
    <property type="component" value="Unassembled WGS sequence"/>
</dbReference>
<keyword evidence="3" id="KW-0479">Metal-binding</keyword>
<dbReference type="SUPFAM" id="SSF48264">
    <property type="entry name" value="Cytochrome P450"/>
    <property type="match status" value="1"/>
</dbReference>
<name>A0A6A5UQV3_9PLEO</name>
<evidence type="ECO:0000256" key="3">
    <source>
        <dbReference type="ARBA" id="ARBA00022723"/>
    </source>
</evidence>
<dbReference type="Pfam" id="PF00067">
    <property type="entry name" value="p450"/>
    <property type="match status" value="1"/>
</dbReference>
<comment type="similarity">
    <text evidence="1">Belongs to the cytochrome P450 family.</text>
</comment>
<evidence type="ECO:0000313" key="5">
    <source>
        <dbReference type="EMBL" id="KAF1966800.1"/>
    </source>
</evidence>
<dbReference type="EMBL" id="ML976741">
    <property type="protein sequence ID" value="KAF1966800.1"/>
    <property type="molecule type" value="Genomic_DNA"/>
</dbReference>
<keyword evidence="6" id="KW-1185">Reference proteome</keyword>
<evidence type="ECO:0000313" key="6">
    <source>
        <dbReference type="Proteomes" id="UP000800036"/>
    </source>
</evidence>
<dbReference type="InterPro" id="IPR001128">
    <property type="entry name" value="Cyt_P450"/>
</dbReference>
<evidence type="ECO:0000256" key="2">
    <source>
        <dbReference type="ARBA" id="ARBA00022617"/>
    </source>
</evidence>
<proteinExistence type="inferred from homology"/>
<dbReference type="InterPro" id="IPR036396">
    <property type="entry name" value="Cyt_P450_sf"/>
</dbReference>
<dbReference type="PANTHER" id="PTHR24304">
    <property type="entry name" value="CYTOCHROME P450 FAMILY 7"/>
    <property type="match status" value="1"/>
</dbReference>
<dbReference type="GO" id="GO:0020037">
    <property type="term" value="F:heme binding"/>
    <property type="evidence" value="ECO:0007669"/>
    <property type="project" value="InterPro"/>
</dbReference>
<reference evidence="5" key="1">
    <citation type="journal article" date="2020" name="Stud. Mycol.">
        <title>101 Dothideomycetes genomes: a test case for predicting lifestyles and emergence of pathogens.</title>
        <authorList>
            <person name="Haridas S."/>
            <person name="Albert R."/>
            <person name="Binder M."/>
            <person name="Bloem J."/>
            <person name="Labutti K."/>
            <person name="Salamov A."/>
            <person name="Andreopoulos B."/>
            <person name="Baker S."/>
            <person name="Barry K."/>
            <person name="Bills G."/>
            <person name="Bluhm B."/>
            <person name="Cannon C."/>
            <person name="Castanera R."/>
            <person name="Culley D."/>
            <person name="Daum C."/>
            <person name="Ezra D."/>
            <person name="Gonzalez J."/>
            <person name="Henrissat B."/>
            <person name="Kuo A."/>
            <person name="Liang C."/>
            <person name="Lipzen A."/>
            <person name="Lutzoni F."/>
            <person name="Magnuson J."/>
            <person name="Mondo S."/>
            <person name="Nolan M."/>
            <person name="Ohm R."/>
            <person name="Pangilinan J."/>
            <person name="Park H.-J."/>
            <person name="Ramirez L."/>
            <person name="Alfaro M."/>
            <person name="Sun H."/>
            <person name="Tritt A."/>
            <person name="Yoshinaga Y."/>
            <person name="Zwiers L.-H."/>
            <person name="Turgeon B."/>
            <person name="Goodwin S."/>
            <person name="Spatafora J."/>
            <person name="Crous P."/>
            <person name="Grigoriev I."/>
        </authorList>
    </citation>
    <scope>NUCLEOTIDE SEQUENCE</scope>
    <source>
        <strain evidence="5">CBS 107.79</strain>
    </source>
</reference>
<dbReference type="Gene3D" id="1.10.630.10">
    <property type="entry name" value="Cytochrome P450"/>
    <property type="match status" value="2"/>
</dbReference>
<dbReference type="GO" id="GO:0016705">
    <property type="term" value="F:oxidoreductase activity, acting on paired donors, with incorporation or reduction of molecular oxygen"/>
    <property type="evidence" value="ECO:0007669"/>
    <property type="project" value="InterPro"/>
</dbReference>
<dbReference type="OrthoDB" id="3366823at2759"/>
<evidence type="ECO:0000256" key="4">
    <source>
        <dbReference type="ARBA" id="ARBA00023004"/>
    </source>
</evidence>
<keyword evidence="2" id="KW-0349">Heme</keyword>
<gene>
    <name evidence="5" type="ORF">BU23DRAFT_661604</name>
</gene>